<feature type="chain" id="PRO_5018526678" description="DUF945 domain-containing protein" evidence="1">
    <location>
        <begin position="26"/>
        <end position="395"/>
    </location>
</feature>
<feature type="signal peptide" evidence="1">
    <location>
        <begin position="1"/>
        <end position="25"/>
    </location>
</feature>
<keyword evidence="3" id="KW-1185">Reference proteome</keyword>
<dbReference type="RefSeq" id="WP_128444703.1">
    <property type="nucleotide sequence ID" value="NZ_SBIP01000004.1"/>
</dbReference>
<dbReference type="AlphaFoldDB" id="A0A3S3REU3"/>
<accession>A0A3S3REU3</accession>
<sequence>MHCSIKARPLLAGVALTILAGPAFALDGNDLLAKVNKALAIQGGTIEAQSIAVNGDHVILTGTSFNPSGATERLPIGTVTLDGVKDDAGGYSIDKVTFPNFSTSKEGSTVSVSDITMSGVTVPGDASTGGFDSLLLYDEAHSGPMTVAVDGKTIFAVAETNVTTALSDDSSGLDFDLNLKGMKADLSVIDDPQTKEAVTALGLTSLDGKMTVSGNWTQNDGTVDIKEYSLDFAKVGRLNLAVSLSGYTLDFIRSAQETAKAMEANPDKQEAQQAANLAMLGLMQRLTFNSAQIRFEDDGITKRALDYAGKKQGTTGEQMAQMVKAMTPLMLAQYNIPELQNMLSSAVNTFLDKPGALTVDAEPANPVPFPMIMGAAMGAPNTLPKVLGVKVSAND</sequence>
<proteinExistence type="predicted"/>
<keyword evidence="1" id="KW-0732">Signal</keyword>
<dbReference type="OrthoDB" id="7824623at2"/>
<evidence type="ECO:0000256" key="1">
    <source>
        <dbReference type="SAM" id="SignalP"/>
    </source>
</evidence>
<dbReference type="EMBL" id="SBIP01000004">
    <property type="protein sequence ID" value="RWX75824.1"/>
    <property type="molecule type" value="Genomic_DNA"/>
</dbReference>
<organism evidence="2 3">
    <name type="scientific">Neorhizobium lilium</name>
    <dbReference type="NCBI Taxonomy" id="2503024"/>
    <lineage>
        <taxon>Bacteria</taxon>
        <taxon>Pseudomonadati</taxon>
        <taxon>Pseudomonadota</taxon>
        <taxon>Alphaproteobacteria</taxon>
        <taxon>Hyphomicrobiales</taxon>
        <taxon>Rhizobiaceae</taxon>
        <taxon>Rhizobium/Agrobacterium group</taxon>
        <taxon>Neorhizobium</taxon>
    </lineage>
</organism>
<evidence type="ECO:0008006" key="4">
    <source>
        <dbReference type="Google" id="ProtNLM"/>
    </source>
</evidence>
<reference evidence="2 3" key="1">
    <citation type="submission" date="2019-01" db="EMBL/GenBank/DDBJ databases">
        <title>The draft genome of Rhizobium sp. 24NR.</title>
        <authorList>
            <person name="Liu L."/>
            <person name="Liang L."/>
            <person name="Shi S."/>
            <person name="Xu L."/>
            <person name="Wang X."/>
            <person name="Li L."/>
            <person name="Zhang X."/>
        </authorList>
    </citation>
    <scope>NUCLEOTIDE SEQUENCE [LARGE SCALE GENOMIC DNA]</scope>
    <source>
        <strain evidence="2 3">24NR</strain>
    </source>
</reference>
<protein>
    <recommendedName>
        <fullName evidence="4">DUF945 domain-containing protein</fullName>
    </recommendedName>
</protein>
<dbReference type="Proteomes" id="UP000287687">
    <property type="component" value="Unassembled WGS sequence"/>
</dbReference>
<evidence type="ECO:0000313" key="3">
    <source>
        <dbReference type="Proteomes" id="UP000287687"/>
    </source>
</evidence>
<evidence type="ECO:0000313" key="2">
    <source>
        <dbReference type="EMBL" id="RWX75824.1"/>
    </source>
</evidence>
<name>A0A3S3REU3_9HYPH</name>
<comment type="caution">
    <text evidence="2">The sequence shown here is derived from an EMBL/GenBank/DDBJ whole genome shotgun (WGS) entry which is preliminary data.</text>
</comment>
<gene>
    <name evidence="2" type="ORF">EPK99_19275</name>
</gene>